<dbReference type="AlphaFoldDB" id="A0A6B3SUH6"/>
<dbReference type="PRINTS" id="PR00080">
    <property type="entry name" value="SDRFAMILY"/>
</dbReference>
<evidence type="ECO:0000313" key="4">
    <source>
        <dbReference type="EMBL" id="NEX62526.1"/>
    </source>
</evidence>
<evidence type="ECO:0000256" key="2">
    <source>
        <dbReference type="ARBA" id="ARBA00023002"/>
    </source>
</evidence>
<dbReference type="NCBIfam" id="NF009466">
    <property type="entry name" value="PRK12826.1-2"/>
    <property type="match status" value="1"/>
</dbReference>
<dbReference type="PRINTS" id="PR00081">
    <property type="entry name" value="GDHRDH"/>
</dbReference>
<name>A0A6B3SUH6_9BURK</name>
<comment type="similarity">
    <text evidence="1">Belongs to the short-chain dehydrogenases/reductases (SDR) family.</text>
</comment>
<dbReference type="InterPro" id="IPR036291">
    <property type="entry name" value="NAD(P)-bd_dom_sf"/>
</dbReference>
<sequence length="248" mass="26117">MKLKEKVAVITGASRGIGRAIAETFAREGASVVLADIDGKACVDAASQIAETHGSPTLAVKVDVADPVENQKLIDQAMQRFGRVDVLVCNAGIVRPGRPIEDITPQQWREVMDVNLMGCVYATQSFVPIAKKRGQGRIIYMASVAGEVGGVSAELSYAVSKAAVLCLTKAVAKQLGPHGVTVNAIAPGAIQTAMTDILQYPPGVRESIPLQRFGEVDDIAAAALYLASDDARYVTGSTLDVNGGMYMK</sequence>
<proteinExistence type="inferred from homology"/>
<organism evidence="4 5">
    <name type="scientific">Noviherbaspirillum galbum</name>
    <dbReference type="NCBI Taxonomy" id="2709383"/>
    <lineage>
        <taxon>Bacteria</taxon>
        <taxon>Pseudomonadati</taxon>
        <taxon>Pseudomonadota</taxon>
        <taxon>Betaproteobacteria</taxon>
        <taxon>Burkholderiales</taxon>
        <taxon>Oxalobacteraceae</taxon>
        <taxon>Noviherbaspirillum</taxon>
    </lineage>
</organism>
<dbReference type="Pfam" id="PF13561">
    <property type="entry name" value="adh_short_C2"/>
    <property type="match status" value="1"/>
</dbReference>
<evidence type="ECO:0000313" key="5">
    <source>
        <dbReference type="Proteomes" id="UP000482155"/>
    </source>
</evidence>
<feature type="domain" description="Ketoreductase" evidence="3">
    <location>
        <begin position="6"/>
        <end position="188"/>
    </location>
</feature>
<gene>
    <name evidence="4" type="ORF">G3574_15670</name>
</gene>
<dbReference type="NCBIfam" id="NF005559">
    <property type="entry name" value="PRK07231.1"/>
    <property type="match status" value="1"/>
</dbReference>
<dbReference type="PANTHER" id="PTHR42760:SF133">
    <property type="entry name" value="3-OXOACYL-[ACYL-CARRIER-PROTEIN] REDUCTASE"/>
    <property type="match status" value="1"/>
</dbReference>
<dbReference type="Gene3D" id="3.40.50.720">
    <property type="entry name" value="NAD(P)-binding Rossmann-like Domain"/>
    <property type="match status" value="1"/>
</dbReference>
<protein>
    <submittedName>
        <fullName evidence="4">3-oxoacyl-ACP reductase FabG</fullName>
    </submittedName>
</protein>
<dbReference type="GO" id="GO:0016616">
    <property type="term" value="F:oxidoreductase activity, acting on the CH-OH group of donors, NAD or NADP as acceptor"/>
    <property type="evidence" value="ECO:0007669"/>
    <property type="project" value="TreeGrafter"/>
</dbReference>
<dbReference type="RefSeq" id="WP_163964935.1">
    <property type="nucleotide sequence ID" value="NZ_JAAIVB010000052.1"/>
</dbReference>
<dbReference type="SUPFAM" id="SSF51735">
    <property type="entry name" value="NAD(P)-binding Rossmann-fold domains"/>
    <property type="match status" value="1"/>
</dbReference>
<accession>A0A6B3SUH6</accession>
<evidence type="ECO:0000259" key="3">
    <source>
        <dbReference type="SMART" id="SM00822"/>
    </source>
</evidence>
<keyword evidence="2" id="KW-0560">Oxidoreductase</keyword>
<dbReference type="FunFam" id="3.40.50.720:FF:000084">
    <property type="entry name" value="Short-chain dehydrogenase reductase"/>
    <property type="match status" value="1"/>
</dbReference>
<dbReference type="SMART" id="SM00822">
    <property type="entry name" value="PKS_KR"/>
    <property type="match status" value="1"/>
</dbReference>
<dbReference type="PANTHER" id="PTHR42760">
    <property type="entry name" value="SHORT-CHAIN DEHYDROGENASES/REDUCTASES FAMILY MEMBER"/>
    <property type="match status" value="1"/>
</dbReference>
<dbReference type="Proteomes" id="UP000482155">
    <property type="component" value="Unassembled WGS sequence"/>
</dbReference>
<dbReference type="EMBL" id="JAAIVB010000052">
    <property type="protein sequence ID" value="NEX62526.1"/>
    <property type="molecule type" value="Genomic_DNA"/>
</dbReference>
<dbReference type="InterPro" id="IPR002347">
    <property type="entry name" value="SDR_fam"/>
</dbReference>
<comment type="caution">
    <text evidence="4">The sequence shown here is derived from an EMBL/GenBank/DDBJ whole genome shotgun (WGS) entry which is preliminary data.</text>
</comment>
<evidence type="ECO:0000256" key="1">
    <source>
        <dbReference type="ARBA" id="ARBA00006484"/>
    </source>
</evidence>
<reference evidence="4 5" key="1">
    <citation type="submission" date="2020-02" db="EMBL/GenBank/DDBJ databases">
        <authorList>
            <person name="Kim M.K."/>
        </authorList>
    </citation>
    <scope>NUCLEOTIDE SEQUENCE [LARGE SCALE GENOMIC DNA]</scope>
    <source>
        <strain evidence="4 5">17J57-3</strain>
    </source>
</reference>
<keyword evidence="5" id="KW-1185">Reference proteome</keyword>
<dbReference type="PROSITE" id="PS00061">
    <property type="entry name" value="ADH_SHORT"/>
    <property type="match status" value="1"/>
</dbReference>
<dbReference type="InterPro" id="IPR057326">
    <property type="entry name" value="KR_dom"/>
</dbReference>
<dbReference type="InterPro" id="IPR020904">
    <property type="entry name" value="Sc_DH/Rdtase_CS"/>
</dbReference>